<dbReference type="EMBL" id="REFO01000015">
    <property type="protein sequence ID" value="RMA93059.1"/>
    <property type="molecule type" value="Genomic_DNA"/>
</dbReference>
<dbReference type="OrthoDB" id="4279at2"/>
<accession>A0A3M0BA70</accession>
<comment type="similarity">
    <text evidence="2">Belongs to the purine nucleoside phosphorylase YfiH/LACC1 family.</text>
</comment>
<gene>
    <name evidence="10" type="ORF">CLV39_1539</name>
</gene>
<keyword evidence="4" id="KW-0479">Metal-binding</keyword>
<evidence type="ECO:0000256" key="6">
    <source>
        <dbReference type="ARBA" id="ARBA00022833"/>
    </source>
</evidence>
<keyword evidence="5" id="KW-0378">Hydrolase</keyword>
<dbReference type="RefSeq" id="WP_121923642.1">
    <property type="nucleotide sequence ID" value="NZ_REFO01000015.1"/>
</dbReference>
<proteinExistence type="inferred from homology"/>
<evidence type="ECO:0000256" key="5">
    <source>
        <dbReference type="ARBA" id="ARBA00022801"/>
    </source>
</evidence>
<dbReference type="GO" id="GO:0017061">
    <property type="term" value="F:S-methyl-5-thioadenosine phosphorylase activity"/>
    <property type="evidence" value="ECO:0007669"/>
    <property type="project" value="UniProtKB-EC"/>
</dbReference>
<dbReference type="PANTHER" id="PTHR30616">
    <property type="entry name" value="UNCHARACTERIZED PROTEIN YFIH"/>
    <property type="match status" value="1"/>
</dbReference>
<dbReference type="Pfam" id="PF02578">
    <property type="entry name" value="Cu-oxidase_4"/>
    <property type="match status" value="1"/>
</dbReference>
<comment type="catalytic activity">
    <reaction evidence="7">
        <text>adenosine + H2O + H(+) = inosine + NH4(+)</text>
        <dbReference type="Rhea" id="RHEA:24408"/>
        <dbReference type="ChEBI" id="CHEBI:15377"/>
        <dbReference type="ChEBI" id="CHEBI:15378"/>
        <dbReference type="ChEBI" id="CHEBI:16335"/>
        <dbReference type="ChEBI" id="CHEBI:17596"/>
        <dbReference type="ChEBI" id="CHEBI:28938"/>
        <dbReference type="EC" id="3.5.4.4"/>
    </reaction>
    <physiologicalReaction direction="left-to-right" evidence="7">
        <dbReference type="Rhea" id="RHEA:24409"/>
    </physiologicalReaction>
</comment>
<comment type="catalytic activity">
    <reaction evidence="8">
        <text>adenosine + phosphate = alpha-D-ribose 1-phosphate + adenine</text>
        <dbReference type="Rhea" id="RHEA:27642"/>
        <dbReference type="ChEBI" id="CHEBI:16335"/>
        <dbReference type="ChEBI" id="CHEBI:16708"/>
        <dbReference type="ChEBI" id="CHEBI:43474"/>
        <dbReference type="ChEBI" id="CHEBI:57720"/>
        <dbReference type="EC" id="2.4.2.1"/>
    </reaction>
    <physiologicalReaction direction="left-to-right" evidence="8">
        <dbReference type="Rhea" id="RHEA:27643"/>
    </physiologicalReaction>
</comment>
<comment type="catalytic activity">
    <reaction evidence="1">
        <text>inosine + phosphate = alpha-D-ribose 1-phosphate + hypoxanthine</text>
        <dbReference type="Rhea" id="RHEA:27646"/>
        <dbReference type="ChEBI" id="CHEBI:17368"/>
        <dbReference type="ChEBI" id="CHEBI:17596"/>
        <dbReference type="ChEBI" id="CHEBI:43474"/>
        <dbReference type="ChEBI" id="CHEBI:57720"/>
        <dbReference type="EC" id="2.4.2.1"/>
    </reaction>
    <physiologicalReaction direction="left-to-right" evidence="1">
        <dbReference type="Rhea" id="RHEA:27647"/>
    </physiologicalReaction>
</comment>
<evidence type="ECO:0000256" key="1">
    <source>
        <dbReference type="ARBA" id="ARBA00000553"/>
    </source>
</evidence>
<evidence type="ECO:0000256" key="8">
    <source>
        <dbReference type="ARBA" id="ARBA00048968"/>
    </source>
</evidence>
<evidence type="ECO:0000256" key="7">
    <source>
        <dbReference type="ARBA" id="ARBA00047989"/>
    </source>
</evidence>
<dbReference type="Proteomes" id="UP000280842">
    <property type="component" value="Unassembled WGS sequence"/>
</dbReference>
<evidence type="ECO:0000256" key="2">
    <source>
        <dbReference type="ARBA" id="ARBA00007353"/>
    </source>
</evidence>
<dbReference type="CDD" id="cd16833">
    <property type="entry name" value="YfiH"/>
    <property type="match status" value="1"/>
</dbReference>
<dbReference type="GO" id="GO:0005507">
    <property type="term" value="F:copper ion binding"/>
    <property type="evidence" value="ECO:0007669"/>
    <property type="project" value="TreeGrafter"/>
</dbReference>
<reference evidence="10 11" key="1">
    <citation type="submission" date="2018-10" db="EMBL/GenBank/DDBJ databases">
        <title>Genomic Encyclopedia of Archaeal and Bacterial Type Strains, Phase II (KMG-II): from individual species to whole genera.</title>
        <authorList>
            <person name="Goeker M."/>
        </authorList>
    </citation>
    <scope>NUCLEOTIDE SEQUENCE [LARGE SCALE GENOMIC DNA]</scope>
    <source>
        <strain evidence="10 11">VM1</strain>
    </source>
</reference>
<dbReference type="PANTHER" id="PTHR30616:SF2">
    <property type="entry name" value="PURINE NUCLEOSIDE PHOSPHORYLASE LACC1"/>
    <property type="match status" value="1"/>
</dbReference>
<evidence type="ECO:0000256" key="3">
    <source>
        <dbReference type="ARBA" id="ARBA00022679"/>
    </source>
</evidence>
<comment type="catalytic activity">
    <reaction evidence="9">
        <text>S-methyl-5'-thioadenosine + phosphate = 5-(methylsulfanyl)-alpha-D-ribose 1-phosphate + adenine</text>
        <dbReference type="Rhea" id="RHEA:11852"/>
        <dbReference type="ChEBI" id="CHEBI:16708"/>
        <dbReference type="ChEBI" id="CHEBI:17509"/>
        <dbReference type="ChEBI" id="CHEBI:43474"/>
        <dbReference type="ChEBI" id="CHEBI:58533"/>
        <dbReference type="EC" id="2.4.2.28"/>
    </reaction>
    <physiologicalReaction direction="left-to-right" evidence="9">
        <dbReference type="Rhea" id="RHEA:11853"/>
    </physiologicalReaction>
</comment>
<evidence type="ECO:0000256" key="4">
    <source>
        <dbReference type="ARBA" id="ARBA00022723"/>
    </source>
</evidence>
<comment type="caution">
    <text evidence="10">The sequence shown here is derived from an EMBL/GenBank/DDBJ whole genome shotgun (WGS) entry which is preliminary data.</text>
</comment>
<dbReference type="Gene3D" id="3.60.140.10">
    <property type="entry name" value="CNF1/YfiH-like putative cysteine hydrolases"/>
    <property type="match status" value="1"/>
</dbReference>
<evidence type="ECO:0000313" key="11">
    <source>
        <dbReference type="Proteomes" id="UP000280842"/>
    </source>
</evidence>
<keyword evidence="6" id="KW-0862">Zinc</keyword>
<evidence type="ECO:0000256" key="9">
    <source>
        <dbReference type="ARBA" id="ARBA00049893"/>
    </source>
</evidence>
<sequence length="201" mass="23128">MKHLQFKNLNIIYREKEDNPEEVLKNLPVKDVIFPKQTHSNIVCSINDNNLNISCDGIWTDKKNMAIGVKTADCVPVVLSDFKKIAVIHAGWRGIVSGIVENAINLFDNKIEIAYIAPHAKVCCYEVKEDFFKKIGKDYFKYIKKNRNKIYFDMELAIKDKLTVKAKQIIDSGKCTICSENLFSYRKGDIKERMLTIAFLD</sequence>
<protein>
    <recommendedName>
        <fullName evidence="12">Purine nucleoside phosphorylase</fullName>
    </recommendedName>
</protein>
<organism evidence="10 11">
    <name type="scientific">Hydrogenothermus marinus</name>
    <dbReference type="NCBI Taxonomy" id="133270"/>
    <lineage>
        <taxon>Bacteria</taxon>
        <taxon>Pseudomonadati</taxon>
        <taxon>Aquificota</taxon>
        <taxon>Aquificia</taxon>
        <taxon>Aquificales</taxon>
        <taxon>Hydrogenothermaceae</taxon>
        <taxon>Hydrogenothermus</taxon>
    </lineage>
</organism>
<dbReference type="GO" id="GO:0016787">
    <property type="term" value="F:hydrolase activity"/>
    <property type="evidence" value="ECO:0007669"/>
    <property type="project" value="UniProtKB-KW"/>
</dbReference>
<name>A0A3M0BA70_9AQUI</name>
<dbReference type="AlphaFoldDB" id="A0A3M0BA70"/>
<dbReference type="SUPFAM" id="SSF64438">
    <property type="entry name" value="CNF1/YfiH-like putative cysteine hydrolases"/>
    <property type="match status" value="1"/>
</dbReference>
<keyword evidence="11" id="KW-1185">Reference proteome</keyword>
<dbReference type="InterPro" id="IPR038371">
    <property type="entry name" value="Cu_polyphenol_OxRdtase_sf"/>
</dbReference>
<keyword evidence="3" id="KW-0808">Transferase</keyword>
<evidence type="ECO:0000313" key="10">
    <source>
        <dbReference type="EMBL" id="RMA93059.1"/>
    </source>
</evidence>
<evidence type="ECO:0008006" key="12">
    <source>
        <dbReference type="Google" id="ProtNLM"/>
    </source>
</evidence>
<dbReference type="InterPro" id="IPR003730">
    <property type="entry name" value="Cu_polyphenol_OxRdtase"/>
</dbReference>
<dbReference type="InterPro" id="IPR011324">
    <property type="entry name" value="Cytotoxic_necrot_fac-like_cat"/>
</dbReference>